<protein>
    <submittedName>
        <fullName evidence="1">Uncharacterized protein</fullName>
    </submittedName>
</protein>
<proteinExistence type="predicted"/>
<evidence type="ECO:0000313" key="2">
    <source>
        <dbReference type="Proteomes" id="UP000824214"/>
    </source>
</evidence>
<evidence type="ECO:0000313" key="1">
    <source>
        <dbReference type="EMBL" id="HJB37837.1"/>
    </source>
</evidence>
<dbReference type="EMBL" id="DWXZ01000150">
    <property type="protein sequence ID" value="HJB37837.1"/>
    <property type="molecule type" value="Genomic_DNA"/>
</dbReference>
<organism evidence="1 2">
    <name type="scientific">Candidatus Acutalibacter ornithocaccae</name>
    <dbReference type="NCBI Taxonomy" id="2838416"/>
    <lineage>
        <taxon>Bacteria</taxon>
        <taxon>Bacillati</taxon>
        <taxon>Bacillota</taxon>
        <taxon>Clostridia</taxon>
        <taxon>Eubacteriales</taxon>
        <taxon>Acutalibacteraceae</taxon>
        <taxon>Acutalibacter</taxon>
    </lineage>
</organism>
<comment type="caution">
    <text evidence="1">The sequence shown here is derived from an EMBL/GenBank/DDBJ whole genome shotgun (WGS) entry which is preliminary data.</text>
</comment>
<dbReference type="Proteomes" id="UP000824214">
    <property type="component" value="Unassembled WGS sequence"/>
</dbReference>
<gene>
    <name evidence="1" type="ORF">H9942_07200</name>
</gene>
<sequence length="371" mass="43729">MHFLTLTAVQIPDMEEDLAKNSIVEEQKKKLQEAAKENGGETAFHSVFQQWLEQFSATFSRAVDEAVAEQLEPFNTSTDDPNYLEFVDQTEELKREYEGTIDCIKLPQGKIVPARYGFYQNRFEIQNGKVFQRKAGPARQPRRTKRAKRMQVYQNYPFQKLYRDFRQFAEEWAFADWHEEQQAYGYYSNPDAQWDWYSIGGRWPCQLLVKDSCTEYVPSEFEPGDADGDRRPPKGYRWVSAARMKNIQWDAIRKHHRAVLAERYSRLKDIFQTRVLPQGFYGKCEEDGIQLGGELIFRKDETLEEYLFRTDWYRTRKYPMPTCNFLDLDGNWEGEASFGWNSYSQDWEDALDDFLSGLSPEDVLVVVDCHI</sequence>
<reference evidence="1" key="2">
    <citation type="submission" date="2021-04" db="EMBL/GenBank/DDBJ databases">
        <authorList>
            <person name="Gilroy R."/>
        </authorList>
    </citation>
    <scope>NUCLEOTIDE SEQUENCE</scope>
    <source>
        <strain evidence="1">ChiBcolR8-3208</strain>
    </source>
</reference>
<accession>A0A9D2LYG0</accession>
<reference evidence="1" key="1">
    <citation type="journal article" date="2021" name="PeerJ">
        <title>Extensive microbial diversity within the chicken gut microbiome revealed by metagenomics and culture.</title>
        <authorList>
            <person name="Gilroy R."/>
            <person name="Ravi A."/>
            <person name="Getino M."/>
            <person name="Pursley I."/>
            <person name="Horton D.L."/>
            <person name="Alikhan N.F."/>
            <person name="Baker D."/>
            <person name="Gharbi K."/>
            <person name="Hall N."/>
            <person name="Watson M."/>
            <person name="Adriaenssens E.M."/>
            <person name="Foster-Nyarko E."/>
            <person name="Jarju S."/>
            <person name="Secka A."/>
            <person name="Antonio M."/>
            <person name="Oren A."/>
            <person name="Chaudhuri R.R."/>
            <person name="La Ragione R."/>
            <person name="Hildebrand F."/>
            <person name="Pallen M.J."/>
        </authorList>
    </citation>
    <scope>NUCLEOTIDE SEQUENCE</scope>
    <source>
        <strain evidence="1">ChiBcolR8-3208</strain>
    </source>
</reference>
<name>A0A9D2LYG0_9FIRM</name>
<dbReference type="AlphaFoldDB" id="A0A9D2LYG0"/>